<gene>
    <name evidence="2" type="ORF">Tci_036691</name>
</gene>
<proteinExistence type="predicted"/>
<evidence type="ECO:0000256" key="1">
    <source>
        <dbReference type="SAM" id="MobiDB-lite"/>
    </source>
</evidence>
<reference evidence="2" key="1">
    <citation type="journal article" date="2019" name="Sci. Rep.">
        <title>Draft genome of Tanacetum cinerariifolium, the natural source of mosquito coil.</title>
        <authorList>
            <person name="Yamashiro T."/>
            <person name="Shiraishi A."/>
            <person name="Satake H."/>
            <person name="Nakayama K."/>
        </authorList>
    </citation>
    <scope>NUCLEOTIDE SEQUENCE</scope>
</reference>
<feature type="region of interest" description="Disordered" evidence="1">
    <location>
        <begin position="48"/>
        <end position="74"/>
    </location>
</feature>
<organism evidence="2">
    <name type="scientific">Tanacetum cinerariifolium</name>
    <name type="common">Dalmatian daisy</name>
    <name type="synonym">Chrysanthemum cinerariifolium</name>
    <dbReference type="NCBI Taxonomy" id="118510"/>
    <lineage>
        <taxon>Eukaryota</taxon>
        <taxon>Viridiplantae</taxon>
        <taxon>Streptophyta</taxon>
        <taxon>Embryophyta</taxon>
        <taxon>Tracheophyta</taxon>
        <taxon>Spermatophyta</taxon>
        <taxon>Magnoliopsida</taxon>
        <taxon>eudicotyledons</taxon>
        <taxon>Gunneridae</taxon>
        <taxon>Pentapetalae</taxon>
        <taxon>asterids</taxon>
        <taxon>campanulids</taxon>
        <taxon>Asterales</taxon>
        <taxon>Asteraceae</taxon>
        <taxon>Asteroideae</taxon>
        <taxon>Anthemideae</taxon>
        <taxon>Anthemidinae</taxon>
        <taxon>Tanacetum</taxon>
    </lineage>
</organism>
<accession>A0A6L2LSB0</accession>
<dbReference type="AlphaFoldDB" id="A0A6L2LSB0"/>
<protein>
    <submittedName>
        <fullName evidence="2">Uncharacterized protein</fullName>
    </submittedName>
</protein>
<name>A0A6L2LSB0_TANCI</name>
<comment type="caution">
    <text evidence="2">The sequence shown here is derived from an EMBL/GenBank/DDBJ whole genome shotgun (WGS) entry which is preliminary data.</text>
</comment>
<feature type="compositionally biased region" description="Basic and acidic residues" evidence="1">
    <location>
        <begin position="48"/>
        <end position="58"/>
    </location>
</feature>
<evidence type="ECO:0000313" key="2">
    <source>
        <dbReference type="EMBL" id="GEU64713.1"/>
    </source>
</evidence>
<dbReference type="EMBL" id="BKCJ010005069">
    <property type="protein sequence ID" value="GEU64713.1"/>
    <property type="molecule type" value="Genomic_DNA"/>
</dbReference>
<sequence length="121" mass="14142">MRFSEKKRKFFAVKRAEEKKNIPQPRAQQRSIMTELVLESLKKAEAEVTEGSSKRAGEELEQVNAKKQNMKDDKESTELKQCLEIIPDDGDDVTVDATPFCFKSLTIVDYKIYKEWRKSYF</sequence>